<dbReference type="Gene3D" id="3.40.1810.10">
    <property type="entry name" value="Transcription factor, MADS-box"/>
    <property type="match status" value="1"/>
</dbReference>
<dbReference type="InterPro" id="IPR002100">
    <property type="entry name" value="TF_MADSbox"/>
</dbReference>
<dbReference type="SMART" id="SM00432">
    <property type="entry name" value="MADS"/>
    <property type="match status" value="1"/>
</dbReference>
<keyword evidence="2" id="KW-0805">Transcription regulation</keyword>
<evidence type="ECO:0000259" key="6">
    <source>
        <dbReference type="PROSITE" id="PS50066"/>
    </source>
</evidence>
<dbReference type="GO" id="GO:0000981">
    <property type="term" value="F:DNA-binding transcription factor activity, RNA polymerase II-specific"/>
    <property type="evidence" value="ECO:0007669"/>
    <property type="project" value="TreeGrafter"/>
</dbReference>
<keyword evidence="5" id="KW-0539">Nucleus</keyword>
<dbReference type="InterPro" id="IPR036879">
    <property type="entry name" value="TF_MADSbox_sf"/>
</dbReference>
<evidence type="ECO:0000313" key="7">
    <source>
        <dbReference type="EMBL" id="KAK6786443.1"/>
    </source>
</evidence>
<dbReference type="GO" id="GO:0046983">
    <property type="term" value="F:protein dimerization activity"/>
    <property type="evidence" value="ECO:0007669"/>
    <property type="project" value="InterPro"/>
</dbReference>
<evidence type="ECO:0000256" key="5">
    <source>
        <dbReference type="ARBA" id="ARBA00023242"/>
    </source>
</evidence>
<dbReference type="EMBL" id="JBANQN010000006">
    <property type="protein sequence ID" value="KAK6786443.1"/>
    <property type="molecule type" value="Genomic_DNA"/>
</dbReference>
<evidence type="ECO:0000256" key="4">
    <source>
        <dbReference type="ARBA" id="ARBA00023163"/>
    </source>
</evidence>
<dbReference type="Proteomes" id="UP001371456">
    <property type="component" value="Unassembled WGS sequence"/>
</dbReference>
<dbReference type="PRINTS" id="PR00404">
    <property type="entry name" value="MADSDOMAIN"/>
</dbReference>
<dbReference type="SUPFAM" id="SSF55455">
    <property type="entry name" value="SRF-like"/>
    <property type="match status" value="1"/>
</dbReference>
<feature type="domain" description="MADS-box" evidence="6">
    <location>
        <begin position="24"/>
        <end position="72"/>
    </location>
</feature>
<sequence>MNKNQNKAILEQTYTSSYSSSLAMPRNKVIIALIENKTDRKVSYKKKHKGFLKKAHELVTLCEVDMVVIIYSPYSDEPKVLPNHSATINTFRKFKELVTSEI</sequence>
<keyword evidence="3" id="KW-0238">DNA-binding</keyword>
<dbReference type="PANTHER" id="PTHR11945:SF676">
    <property type="entry name" value="MADS-BOX DOMAIN-CONTAINING PROTEIN"/>
    <property type="match status" value="1"/>
</dbReference>
<dbReference type="AlphaFoldDB" id="A0AAN8TKN9"/>
<evidence type="ECO:0000313" key="8">
    <source>
        <dbReference type="Proteomes" id="UP001371456"/>
    </source>
</evidence>
<evidence type="ECO:0000256" key="3">
    <source>
        <dbReference type="ARBA" id="ARBA00023125"/>
    </source>
</evidence>
<organism evidence="7 8">
    <name type="scientific">Solanum bulbocastanum</name>
    <name type="common">Wild potato</name>
    <dbReference type="NCBI Taxonomy" id="147425"/>
    <lineage>
        <taxon>Eukaryota</taxon>
        <taxon>Viridiplantae</taxon>
        <taxon>Streptophyta</taxon>
        <taxon>Embryophyta</taxon>
        <taxon>Tracheophyta</taxon>
        <taxon>Spermatophyta</taxon>
        <taxon>Magnoliopsida</taxon>
        <taxon>eudicotyledons</taxon>
        <taxon>Gunneridae</taxon>
        <taxon>Pentapetalae</taxon>
        <taxon>asterids</taxon>
        <taxon>lamiids</taxon>
        <taxon>Solanales</taxon>
        <taxon>Solanaceae</taxon>
        <taxon>Solanoideae</taxon>
        <taxon>Solaneae</taxon>
        <taxon>Solanum</taxon>
    </lineage>
</organism>
<name>A0AAN8TKN9_SOLBU</name>
<dbReference type="PANTHER" id="PTHR11945">
    <property type="entry name" value="MADS BOX PROTEIN"/>
    <property type="match status" value="1"/>
</dbReference>
<evidence type="ECO:0000256" key="2">
    <source>
        <dbReference type="ARBA" id="ARBA00023015"/>
    </source>
</evidence>
<accession>A0AAN8TKN9</accession>
<proteinExistence type="predicted"/>
<reference evidence="7 8" key="1">
    <citation type="submission" date="2024-02" db="EMBL/GenBank/DDBJ databases">
        <title>de novo genome assembly of Solanum bulbocastanum strain 11H21.</title>
        <authorList>
            <person name="Hosaka A.J."/>
        </authorList>
    </citation>
    <scope>NUCLEOTIDE SEQUENCE [LARGE SCALE GENOMIC DNA]</scope>
    <source>
        <tissue evidence="7">Young leaves</tissue>
    </source>
</reference>
<keyword evidence="4" id="KW-0804">Transcription</keyword>
<dbReference type="GO" id="GO:0000978">
    <property type="term" value="F:RNA polymerase II cis-regulatory region sequence-specific DNA binding"/>
    <property type="evidence" value="ECO:0007669"/>
    <property type="project" value="TreeGrafter"/>
</dbReference>
<comment type="caution">
    <text evidence="7">The sequence shown here is derived from an EMBL/GenBank/DDBJ whole genome shotgun (WGS) entry which is preliminary data.</text>
</comment>
<keyword evidence="8" id="KW-1185">Reference proteome</keyword>
<dbReference type="Pfam" id="PF00319">
    <property type="entry name" value="SRF-TF"/>
    <property type="match status" value="1"/>
</dbReference>
<evidence type="ECO:0000256" key="1">
    <source>
        <dbReference type="ARBA" id="ARBA00004123"/>
    </source>
</evidence>
<gene>
    <name evidence="7" type="ORF">RDI58_014968</name>
</gene>
<dbReference type="PROSITE" id="PS50066">
    <property type="entry name" value="MADS_BOX_2"/>
    <property type="match status" value="1"/>
</dbReference>
<comment type="subcellular location">
    <subcellularLocation>
        <location evidence="1">Nucleus</location>
    </subcellularLocation>
</comment>
<dbReference type="GO" id="GO:0005634">
    <property type="term" value="C:nucleus"/>
    <property type="evidence" value="ECO:0007669"/>
    <property type="project" value="UniProtKB-SubCell"/>
</dbReference>
<protein>
    <recommendedName>
        <fullName evidence="6">MADS-box domain-containing protein</fullName>
    </recommendedName>
</protein>